<dbReference type="PANTHER" id="PTHR13527">
    <property type="entry name" value="SAYSVFN DOMAIN-CONTAINING PROTEIN 1"/>
    <property type="match status" value="1"/>
</dbReference>
<feature type="transmembrane region" description="Helical" evidence="1">
    <location>
        <begin position="103"/>
        <end position="120"/>
    </location>
</feature>
<protein>
    <recommendedName>
        <fullName evidence="2">SAYSvFN domain-containing protein</fullName>
    </recommendedName>
</protein>
<evidence type="ECO:0000259" key="2">
    <source>
        <dbReference type="Pfam" id="PF10260"/>
    </source>
</evidence>
<sequence>MEKKLAKYRAEQEKLEKIKLYRYKVKKLFSFFASRKPSSQTQIKKDENQSAKNTSTSEYVRNRAIMKDSEDLQNLLPVDEVISLDETESLCDDSLICCSWLQLLYYLLCFIFWGTLYIVFIKLEFGTVYFISSALILMYLNTNTDPRKSGELSAYSVFNKDCISIDGTLKAEQFEREIMFGPGSVR</sequence>
<evidence type="ECO:0000313" key="4">
    <source>
        <dbReference type="Proteomes" id="UP001431783"/>
    </source>
</evidence>
<comment type="caution">
    <text evidence="3">The sequence shown here is derived from an EMBL/GenBank/DDBJ whole genome shotgun (WGS) entry which is preliminary data.</text>
</comment>
<keyword evidence="4" id="KW-1185">Reference proteome</keyword>
<dbReference type="EMBL" id="JARQZJ010000042">
    <property type="protein sequence ID" value="KAK9877561.1"/>
    <property type="molecule type" value="Genomic_DNA"/>
</dbReference>
<gene>
    <name evidence="3" type="ORF">WA026_018665</name>
</gene>
<name>A0AAW1UCB2_9CUCU</name>
<keyword evidence="1" id="KW-0472">Membrane</keyword>
<evidence type="ECO:0000256" key="1">
    <source>
        <dbReference type="SAM" id="Phobius"/>
    </source>
</evidence>
<dbReference type="Pfam" id="PF10260">
    <property type="entry name" value="SAYSvFN"/>
    <property type="match status" value="1"/>
</dbReference>
<dbReference type="InterPro" id="IPR019387">
    <property type="entry name" value="SAYSvFN_dom"/>
</dbReference>
<accession>A0AAW1UCB2</accession>
<keyword evidence="1" id="KW-1133">Transmembrane helix</keyword>
<reference evidence="3 4" key="1">
    <citation type="submission" date="2023-03" db="EMBL/GenBank/DDBJ databases">
        <title>Genome insight into feeding habits of ladybird beetles.</title>
        <authorList>
            <person name="Li H.-S."/>
            <person name="Huang Y.-H."/>
            <person name="Pang H."/>
        </authorList>
    </citation>
    <scope>NUCLEOTIDE SEQUENCE [LARGE SCALE GENOMIC DNA]</scope>
    <source>
        <strain evidence="3">SYSU_2023b</strain>
        <tissue evidence="3">Whole body</tissue>
    </source>
</reference>
<dbReference type="InterPro" id="IPR039159">
    <property type="entry name" value="SAYSD1"/>
</dbReference>
<feature type="domain" description="SAYSvFN" evidence="2">
    <location>
        <begin position="110"/>
        <end position="178"/>
    </location>
</feature>
<dbReference type="AlphaFoldDB" id="A0AAW1UCB2"/>
<proteinExistence type="predicted"/>
<dbReference type="PANTHER" id="PTHR13527:SF0">
    <property type="entry name" value="SAYSVFN DOMAIN-CONTAINING PROTEIN 1"/>
    <property type="match status" value="1"/>
</dbReference>
<evidence type="ECO:0000313" key="3">
    <source>
        <dbReference type="EMBL" id="KAK9877561.1"/>
    </source>
</evidence>
<organism evidence="3 4">
    <name type="scientific">Henosepilachna vigintioctopunctata</name>
    <dbReference type="NCBI Taxonomy" id="420089"/>
    <lineage>
        <taxon>Eukaryota</taxon>
        <taxon>Metazoa</taxon>
        <taxon>Ecdysozoa</taxon>
        <taxon>Arthropoda</taxon>
        <taxon>Hexapoda</taxon>
        <taxon>Insecta</taxon>
        <taxon>Pterygota</taxon>
        <taxon>Neoptera</taxon>
        <taxon>Endopterygota</taxon>
        <taxon>Coleoptera</taxon>
        <taxon>Polyphaga</taxon>
        <taxon>Cucujiformia</taxon>
        <taxon>Coccinelloidea</taxon>
        <taxon>Coccinellidae</taxon>
        <taxon>Epilachninae</taxon>
        <taxon>Epilachnini</taxon>
        <taxon>Henosepilachna</taxon>
    </lineage>
</organism>
<keyword evidence="1" id="KW-0812">Transmembrane</keyword>
<dbReference type="Proteomes" id="UP001431783">
    <property type="component" value="Unassembled WGS sequence"/>
</dbReference>
<feature type="transmembrane region" description="Helical" evidence="1">
    <location>
        <begin position="126"/>
        <end position="142"/>
    </location>
</feature>